<dbReference type="Proteomes" id="UP001055072">
    <property type="component" value="Unassembled WGS sequence"/>
</dbReference>
<reference evidence="1" key="1">
    <citation type="journal article" date="2021" name="Environ. Microbiol.">
        <title>Gene family expansions and transcriptome signatures uncover fungal adaptations to wood decay.</title>
        <authorList>
            <person name="Hage H."/>
            <person name="Miyauchi S."/>
            <person name="Viragh M."/>
            <person name="Drula E."/>
            <person name="Min B."/>
            <person name="Chaduli D."/>
            <person name="Navarro D."/>
            <person name="Favel A."/>
            <person name="Norest M."/>
            <person name="Lesage-Meessen L."/>
            <person name="Balint B."/>
            <person name="Merenyi Z."/>
            <person name="de Eugenio L."/>
            <person name="Morin E."/>
            <person name="Martinez A.T."/>
            <person name="Baldrian P."/>
            <person name="Stursova M."/>
            <person name="Martinez M.J."/>
            <person name="Novotny C."/>
            <person name="Magnuson J.K."/>
            <person name="Spatafora J.W."/>
            <person name="Maurice S."/>
            <person name="Pangilinan J."/>
            <person name="Andreopoulos W."/>
            <person name="LaButti K."/>
            <person name="Hundley H."/>
            <person name="Na H."/>
            <person name="Kuo A."/>
            <person name="Barry K."/>
            <person name="Lipzen A."/>
            <person name="Henrissat B."/>
            <person name="Riley R."/>
            <person name="Ahrendt S."/>
            <person name="Nagy L.G."/>
            <person name="Grigoriev I.V."/>
            <person name="Martin F."/>
            <person name="Rosso M.N."/>
        </authorList>
    </citation>
    <scope>NUCLEOTIDE SEQUENCE</scope>
    <source>
        <strain evidence="1">CBS 384.51</strain>
    </source>
</reference>
<sequence length="497" mass="57359">MFSFPSPGKIAILVTPDTYPKVQLAISNPTQWNAAWEDLYVSSPVLVHPNHILSMTRSVNRNRELAGVDKEKDKYANIVNYESTCEIQLRLGVKIMNAFTNDEFEHRWAVSTSASERREHVLKALANAGAQAKNLNLARAYCPDILRVDYLSTDGEVLLGLLREVVPQDVSVTPGEPYWISRCQEWKEVKERAFGSTSLQVAGEEERGDMMEVLVLRTKLIYLVLEGIVESFLGGSLPRVTVDKERDRRPKEVKIDDDRKLANEYKLLYGEAGHAKLREDLAALEERKSRRGVHCAKCQRIQREEEKFMRCKKCWDAIQRNVTYCGKNCQVADWKTRHKQICGKPLSSLDSMLAATRPRQGYLPPPPANQFPPPTNGFKRTPQLVMHIRLLDIAPQYDFILRINPQSHVQLFVPHAAIREIFRAARFKAFVHGDREAYVEMCHFLVWFVRATLADVRQSWDMRHAVDMMGKEFELPELRERMKECQDAQWRDELRRP</sequence>
<gene>
    <name evidence="1" type="ORF">BDY19DRAFT_9208</name>
</gene>
<evidence type="ECO:0000313" key="2">
    <source>
        <dbReference type="Proteomes" id="UP001055072"/>
    </source>
</evidence>
<name>A0ACB8UIQ0_9APHY</name>
<accession>A0ACB8UIQ0</accession>
<evidence type="ECO:0000313" key="1">
    <source>
        <dbReference type="EMBL" id="KAI0094204.1"/>
    </source>
</evidence>
<protein>
    <submittedName>
        <fullName evidence="1">Uncharacterized protein</fullName>
    </submittedName>
</protein>
<dbReference type="EMBL" id="MU274900">
    <property type="protein sequence ID" value="KAI0094204.1"/>
    <property type="molecule type" value="Genomic_DNA"/>
</dbReference>
<keyword evidence="2" id="KW-1185">Reference proteome</keyword>
<comment type="caution">
    <text evidence="1">The sequence shown here is derived from an EMBL/GenBank/DDBJ whole genome shotgun (WGS) entry which is preliminary data.</text>
</comment>
<proteinExistence type="predicted"/>
<organism evidence="1 2">
    <name type="scientific">Irpex rosettiformis</name>
    <dbReference type="NCBI Taxonomy" id="378272"/>
    <lineage>
        <taxon>Eukaryota</taxon>
        <taxon>Fungi</taxon>
        <taxon>Dikarya</taxon>
        <taxon>Basidiomycota</taxon>
        <taxon>Agaricomycotina</taxon>
        <taxon>Agaricomycetes</taxon>
        <taxon>Polyporales</taxon>
        <taxon>Irpicaceae</taxon>
        <taxon>Irpex</taxon>
    </lineage>
</organism>